<comment type="similarity">
    <text evidence="4">Belongs to the GPI family.</text>
</comment>
<dbReference type="HOGENOM" id="CLU_037303_1_0_7"/>
<dbReference type="InterPro" id="IPR035482">
    <property type="entry name" value="SIS_PGI_2"/>
</dbReference>
<dbReference type="GO" id="GO:0004347">
    <property type="term" value="F:glucose-6-phosphate isomerase activity"/>
    <property type="evidence" value="ECO:0007669"/>
    <property type="project" value="UniProtKB-EC"/>
</dbReference>
<dbReference type="GO" id="GO:0006096">
    <property type="term" value="P:glycolytic process"/>
    <property type="evidence" value="ECO:0007669"/>
    <property type="project" value="UniProtKB-UniPathway"/>
</dbReference>
<keyword evidence="1 4" id="KW-0312">Gluconeogenesis</keyword>
<evidence type="ECO:0000256" key="2">
    <source>
        <dbReference type="ARBA" id="ARBA00023152"/>
    </source>
</evidence>
<gene>
    <name evidence="5" type="primary">pgi</name>
    <name evidence="5" type="ordered locus">LI0879</name>
</gene>
<dbReference type="InterPro" id="IPR035476">
    <property type="entry name" value="SIS_PGI_1"/>
</dbReference>
<dbReference type="OrthoDB" id="140919at2"/>
<dbReference type="RefSeq" id="WP_011526962.1">
    <property type="nucleotide sequence ID" value="NC_008011.1"/>
</dbReference>
<dbReference type="EC" id="5.3.1.9" evidence="4"/>
<dbReference type="CDD" id="cd05016">
    <property type="entry name" value="SIS_PGI_2"/>
    <property type="match status" value="1"/>
</dbReference>
<dbReference type="KEGG" id="lip:LI0879"/>
<dbReference type="Gene3D" id="3.40.50.10490">
    <property type="entry name" value="Glucose-6-phosphate isomerase like protein, domain 1"/>
    <property type="match status" value="2"/>
</dbReference>
<protein>
    <recommendedName>
        <fullName evidence="4">Glucose-6-phosphate isomerase</fullName>
        <ecNumber evidence="4">5.3.1.9</ecNumber>
    </recommendedName>
</protein>
<comment type="pathway">
    <text evidence="4">Carbohydrate degradation; glycolysis; D-glyceraldehyde 3-phosphate and glycerone phosphate from D-glucose: step 2/4.</text>
</comment>
<evidence type="ECO:0000313" key="5">
    <source>
        <dbReference type="EMBL" id="CAJ54933.1"/>
    </source>
</evidence>
<dbReference type="PANTHER" id="PTHR11469">
    <property type="entry name" value="GLUCOSE-6-PHOSPHATE ISOMERASE"/>
    <property type="match status" value="1"/>
</dbReference>
<keyword evidence="2 4" id="KW-0324">Glycolysis</keyword>
<evidence type="ECO:0000256" key="4">
    <source>
        <dbReference type="RuleBase" id="RU000612"/>
    </source>
</evidence>
<keyword evidence="6" id="KW-1185">Reference proteome</keyword>
<dbReference type="eggNOG" id="COG0166">
    <property type="taxonomic scope" value="Bacteria"/>
</dbReference>
<dbReference type="STRING" id="363253.LI0879"/>
<comment type="catalytic activity">
    <reaction evidence="4">
        <text>alpha-D-glucose 6-phosphate = beta-D-fructose 6-phosphate</text>
        <dbReference type="Rhea" id="RHEA:11816"/>
        <dbReference type="ChEBI" id="CHEBI:57634"/>
        <dbReference type="ChEBI" id="CHEBI:58225"/>
        <dbReference type="EC" id="5.3.1.9"/>
    </reaction>
</comment>
<dbReference type="GO" id="GO:0006094">
    <property type="term" value="P:gluconeogenesis"/>
    <property type="evidence" value="ECO:0007669"/>
    <property type="project" value="UniProtKB-KW"/>
</dbReference>
<accession>Q1MPZ4</accession>
<proteinExistence type="inferred from homology"/>
<dbReference type="UniPathway" id="UPA00109">
    <property type="reaction ID" value="UER00181"/>
</dbReference>
<keyword evidence="3 4" id="KW-0413">Isomerase</keyword>
<dbReference type="InterPro" id="IPR001672">
    <property type="entry name" value="G6P_Isomerase"/>
</dbReference>
<evidence type="ECO:0000256" key="1">
    <source>
        <dbReference type="ARBA" id="ARBA00022432"/>
    </source>
</evidence>
<dbReference type="CDD" id="cd05015">
    <property type="entry name" value="SIS_PGI_1"/>
    <property type="match status" value="1"/>
</dbReference>
<dbReference type="EMBL" id="AM180252">
    <property type="protein sequence ID" value="CAJ54933.1"/>
    <property type="molecule type" value="Genomic_DNA"/>
</dbReference>
<dbReference type="GO" id="GO:0048029">
    <property type="term" value="F:monosaccharide binding"/>
    <property type="evidence" value="ECO:0007669"/>
    <property type="project" value="TreeGrafter"/>
</dbReference>
<evidence type="ECO:0000313" key="6">
    <source>
        <dbReference type="Proteomes" id="UP000002430"/>
    </source>
</evidence>
<dbReference type="SUPFAM" id="SSF53697">
    <property type="entry name" value="SIS domain"/>
    <property type="match status" value="1"/>
</dbReference>
<dbReference type="PROSITE" id="PS51463">
    <property type="entry name" value="P_GLUCOSE_ISOMERASE_3"/>
    <property type="match status" value="1"/>
</dbReference>
<dbReference type="Pfam" id="PF00342">
    <property type="entry name" value="PGI"/>
    <property type="match status" value="1"/>
</dbReference>
<dbReference type="GO" id="GO:0005829">
    <property type="term" value="C:cytosol"/>
    <property type="evidence" value="ECO:0007669"/>
    <property type="project" value="TreeGrafter"/>
</dbReference>
<dbReference type="Proteomes" id="UP000002430">
    <property type="component" value="Chromosome"/>
</dbReference>
<dbReference type="AlphaFoldDB" id="Q1MPZ4"/>
<dbReference type="PANTHER" id="PTHR11469:SF1">
    <property type="entry name" value="GLUCOSE-6-PHOSPHATE ISOMERASE"/>
    <property type="match status" value="1"/>
</dbReference>
<evidence type="ECO:0000256" key="3">
    <source>
        <dbReference type="ARBA" id="ARBA00023235"/>
    </source>
</evidence>
<name>Q1MPZ4_LAWIP</name>
<dbReference type="GO" id="GO:0051156">
    <property type="term" value="P:glucose 6-phosphate metabolic process"/>
    <property type="evidence" value="ECO:0007669"/>
    <property type="project" value="TreeGrafter"/>
</dbReference>
<sequence>MYYINWNHAWEGRLTQSLQSPLPIEEYITRLNQDLSDDILPFISMSYQEKLKQQINHITPLLHKFKYMVVLGIGGSALGAKALQKAFAPEQDRPNHSGNWLWIMDNIDSESMNALLTSLNPKKTLVVTISKSGETIETMAQYFLIKTWLQTTLKDSWQKHCLFITDPDSGFLRQEAQKENIQTLPVPKNLGGRYSVLSAVGLIPSAFLGIEWEELLNGANQIMLPLRHVTIQSLQKHPAWTIAKWCYTLLKNGYTQLIFFNYIATWSMFGQWFIQLWAESLGKSGQGSMPLSAIGVTDQHSTQQMFLDGPKDKGCILLSTKNYIPGPVFPPTIPENWSWLKHRQLNELIEAEKIGTAAALVTHDVPLLQLQFDNTNCYAAGELMGLLMTTTLFTGWLLHINPLDQPAVELGKRLARVKLGDNHYPKEAAILQSFLNTTSLEDPT</sequence>
<reference evidence="5 6" key="1">
    <citation type="submission" date="2005-11" db="EMBL/GenBank/DDBJ databases">
        <title>The complete genome sequence of Lawsonia intracellularis: the causative agent of proliferative enteropathy.</title>
        <authorList>
            <person name="Kaur K."/>
            <person name="Zhang Q."/>
            <person name="Beckler D."/>
            <person name="Munir S."/>
            <person name="Li L."/>
            <person name="Kinsley K."/>
            <person name="Herron L."/>
            <person name="Peterson A."/>
            <person name="May B."/>
            <person name="Singh S."/>
            <person name="Gebhart C."/>
            <person name="Kapur V."/>
        </authorList>
    </citation>
    <scope>NUCLEOTIDE SEQUENCE [LARGE SCALE GENOMIC DNA]</scope>
    <source>
        <strain evidence="5 6">PHE/MN1-00</strain>
    </source>
</reference>
<dbReference type="GO" id="GO:0097367">
    <property type="term" value="F:carbohydrate derivative binding"/>
    <property type="evidence" value="ECO:0007669"/>
    <property type="project" value="InterPro"/>
</dbReference>
<dbReference type="PRINTS" id="PR00662">
    <property type="entry name" value="G6PISOMERASE"/>
</dbReference>
<organism evidence="5 6">
    <name type="scientific">Lawsonia intracellularis (strain PHE/MN1-00)</name>
    <dbReference type="NCBI Taxonomy" id="363253"/>
    <lineage>
        <taxon>Bacteria</taxon>
        <taxon>Pseudomonadati</taxon>
        <taxon>Thermodesulfobacteriota</taxon>
        <taxon>Desulfovibrionia</taxon>
        <taxon>Desulfovibrionales</taxon>
        <taxon>Desulfovibrionaceae</taxon>
        <taxon>Lawsonia</taxon>
    </lineage>
</organism>
<dbReference type="InterPro" id="IPR046348">
    <property type="entry name" value="SIS_dom_sf"/>
</dbReference>